<dbReference type="Proteomes" id="UP001434419">
    <property type="component" value="Unassembled WGS sequence"/>
</dbReference>
<evidence type="ECO:0000256" key="1">
    <source>
        <dbReference type="SAM" id="Phobius"/>
    </source>
</evidence>
<organism evidence="2 3">
    <name type="scientific">Lactobacillus crispatus</name>
    <dbReference type="NCBI Taxonomy" id="47770"/>
    <lineage>
        <taxon>Bacteria</taxon>
        <taxon>Bacillati</taxon>
        <taxon>Bacillota</taxon>
        <taxon>Bacilli</taxon>
        <taxon>Lactobacillales</taxon>
        <taxon>Lactobacillaceae</taxon>
        <taxon>Lactobacillus</taxon>
    </lineage>
</organism>
<keyword evidence="3" id="KW-1185">Reference proteome</keyword>
<keyword evidence="1" id="KW-0472">Membrane</keyword>
<dbReference type="RefSeq" id="WP_133476396.1">
    <property type="nucleotide sequence ID" value="NZ_JBETVU010000013.1"/>
</dbReference>
<dbReference type="EMBL" id="JBETVU010000013">
    <property type="protein sequence ID" value="MES5150926.1"/>
    <property type="molecule type" value="Genomic_DNA"/>
</dbReference>
<accession>A0ABV2BCF2</accession>
<evidence type="ECO:0000313" key="3">
    <source>
        <dbReference type="Proteomes" id="UP001434419"/>
    </source>
</evidence>
<protein>
    <recommendedName>
        <fullName evidence="4">Lipoprotein</fullName>
    </recommendedName>
</protein>
<sequence>MYRKNRRKQPINPYWIVGITGSLLFIFVLSLSTSYQSFQQNAENISKLASKKKALTNTYANLKPKSTAITRGEFDLQKHQSELDSTYSTLLKYAFGTIRSSKDLSKHSDLYIKYFGKQGYDKIKLLSLDEQNNPVASRNISTRVSFSDFDSSSMTEKITIYSVFDLTTKMGGKTQAIVSASGIYDYTDHTGSDFSIQFSTLN</sequence>
<keyword evidence="1" id="KW-0812">Transmembrane</keyword>
<evidence type="ECO:0000313" key="2">
    <source>
        <dbReference type="EMBL" id="MES5150926.1"/>
    </source>
</evidence>
<feature type="transmembrane region" description="Helical" evidence="1">
    <location>
        <begin position="12"/>
        <end position="31"/>
    </location>
</feature>
<comment type="caution">
    <text evidence="2">The sequence shown here is derived from an EMBL/GenBank/DDBJ whole genome shotgun (WGS) entry which is preliminary data.</text>
</comment>
<reference evidence="2" key="1">
    <citation type="submission" date="2024-06" db="EMBL/GenBank/DDBJ databases">
        <title>Vaginal Lactobacillus fatty acid response mechanisms reveal a metabolite-targeted strategy for bacterial vaginosis treatment.</title>
        <authorList>
            <person name="Zhu M."/>
            <person name="Blainey P.C."/>
            <person name="Bloom S.M."/>
            <person name="Kwon D.S."/>
        </authorList>
    </citation>
    <scope>NUCLEOTIDE SEQUENCE</scope>
    <source>
        <strain evidence="2">194_F1_1</strain>
    </source>
</reference>
<keyword evidence="1" id="KW-1133">Transmembrane helix</keyword>
<name>A0ABV2BCF2_9LACO</name>
<proteinExistence type="predicted"/>
<evidence type="ECO:0008006" key="4">
    <source>
        <dbReference type="Google" id="ProtNLM"/>
    </source>
</evidence>
<gene>
    <name evidence="2" type="ORF">ABVC42_13910</name>
</gene>